<sequence length="50" mass="6171">MLTASDLFPSQKIDNYQPLNIIEKNNELEYKIKSIIHHRHRRQYQEYLIK</sequence>
<dbReference type="Proteomes" id="UP000091918">
    <property type="component" value="Unassembled WGS sequence"/>
</dbReference>
<name>A0A1B7NJQ0_9EURO</name>
<keyword evidence="2" id="KW-1185">Reference proteome</keyword>
<comment type="caution">
    <text evidence="1">The sequence shown here is derived from an EMBL/GenBank/DDBJ whole genome shotgun (WGS) entry which is preliminary data.</text>
</comment>
<evidence type="ECO:0000313" key="1">
    <source>
        <dbReference type="EMBL" id="OAX76876.1"/>
    </source>
</evidence>
<accession>A0A1B7NJQ0</accession>
<dbReference type="OrthoDB" id="4177918at2759"/>
<gene>
    <name evidence="1" type="ORF">ACJ72_08831</name>
</gene>
<reference evidence="1 2" key="1">
    <citation type="submission" date="2015-07" db="EMBL/GenBank/DDBJ databases">
        <title>Emmonsia species relationships and genome sequence.</title>
        <authorList>
            <person name="Cuomo C.A."/>
            <person name="Schwartz I.S."/>
            <person name="Kenyon C."/>
            <person name="de Hoog G.S."/>
            <person name="Govender N.P."/>
            <person name="Botha A."/>
            <person name="Moreno L."/>
            <person name="de Vries M."/>
            <person name="Munoz J.F."/>
            <person name="Stielow J.B."/>
        </authorList>
    </citation>
    <scope>NUCLEOTIDE SEQUENCE [LARGE SCALE GENOMIC DNA]</scope>
    <source>
        <strain evidence="1 2">CBS 136260</strain>
    </source>
</reference>
<dbReference type="EMBL" id="LGUA01004251">
    <property type="protein sequence ID" value="OAX76876.1"/>
    <property type="molecule type" value="Genomic_DNA"/>
</dbReference>
<evidence type="ECO:0000313" key="2">
    <source>
        <dbReference type="Proteomes" id="UP000091918"/>
    </source>
</evidence>
<protein>
    <submittedName>
        <fullName evidence="1">Uncharacterized protein</fullName>
    </submittedName>
</protein>
<organism evidence="1 2">
    <name type="scientific">Emergomyces africanus</name>
    <dbReference type="NCBI Taxonomy" id="1955775"/>
    <lineage>
        <taxon>Eukaryota</taxon>
        <taxon>Fungi</taxon>
        <taxon>Dikarya</taxon>
        <taxon>Ascomycota</taxon>
        <taxon>Pezizomycotina</taxon>
        <taxon>Eurotiomycetes</taxon>
        <taxon>Eurotiomycetidae</taxon>
        <taxon>Onygenales</taxon>
        <taxon>Ajellomycetaceae</taxon>
        <taxon>Emergomyces</taxon>
    </lineage>
</organism>
<dbReference type="AlphaFoldDB" id="A0A1B7NJQ0"/>
<proteinExistence type="predicted"/>